<organism evidence="1 2">
    <name type="scientific">Daedalea quercina L-15889</name>
    <dbReference type="NCBI Taxonomy" id="1314783"/>
    <lineage>
        <taxon>Eukaryota</taxon>
        <taxon>Fungi</taxon>
        <taxon>Dikarya</taxon>
        <taxon>Basidiomycota</taxon>
        <taxon>Agaricomycotina</taxon>
        <taxon>Agaricomycetes</taxon>
        <taxon>Polyporales</taxon>
        <taxon>Fomitopsis</taxon>
    </lineage>
</organism>
<reference evidence="1 2" key="1">
    <citation type="journal article" date="2016" name="Mol. Biol. Evol.">
        <title>Comparative Genomics of Early-Diverging Mushroom-Forming Fungi Provides Insights into the Origins of Lignocellulose Decay Capabilities.</title>
        <authorList>
            <person name="Nagy L.G."/>
            <person name="Riley R."/>
            <person name="Tritt A."/>
            <person name="Adam C."/>
            <person name="Daum C."/>
            <person name="Floudas D."/>
            <person name="Sun H."/>
            <person name="Yadav J.S."/>
            <person name="Pangilinan J."/>
            <person name="Larsson K.H."/>
            <person name="Matsuura K."/>
            <person name="Barry K."/>
            <person name="Labutti K."/>
            <person name="Kuo R."/>
            <person name="Ohm R.A."/>
            <person name="Bhattacharya S.S."/>
            <person name="Shirouzu T."/>
            <person name="Yoshinaga Y."/>
            <person name="Martin F.M."/>
            <person name="Grigoriev I.V."/>
            <person name="Hibbett D.S."/>
        </authorList>
    </citation>
    <scope>NUCLEOTIDE SEQUENCE [LARGE SCALE GENOMIC DNA]</scope>
    <source>
        <strain evidence="1 2">L-15889</strain>
    </source>
</reference>
<accession>A0A165U1H3</accession>
<keyword evidence="2" id="KW-1185">Reference proteome</keyword>
<evidence type="ECO:0000313" key="1">
    <source>
        <dbReference type="EMBL" id="KZT74259.1"/>
    </source>
</evidence>
<sequence>MADVLCDWELASYPYFEGERDWEYTSPASARCSPSSRSEHANQYNMEREDGLLITQFLEMQSYHRADTFLAVDFLRGDRYPVYKYRHDLDSFFYIYVYTAAIYDPPNQWFNTYQQDRLFYVWGHRRRFFTEGERWQNVFVRAHREFRPLFEDGSAFMSLWGEFFNIEACRNDNPGSWRQHTSYLWGSTGKAVEIEKKHREKLPRLMRDK</sequence>
<dbReference type="EMBL" id="KV429034">
    <property type="protein sequence ID" value="KZT74259.1"/>
    <property type="molecule type" value="Genomic_DNA"/>
</dbReference>
<dbReference type="AlphaFoldDB" id="A0A165U1H3"/>
<name>A0A165U1H3_9APHY</name>
<gene>
    <name evidence="1" type="ORF">DAEQUDRAFT_807923</name>
</gene>
<dbReference type="STRING" id="1314783.A0A165U1H3"/>
<proteinExistence type="predicted"/>
<evidence type="ECO:0000313" key="2">
    <source>
        <dbReference type="Proteomes" id="UP000076727"/>
    </source>
</evidence>
<dbReference type="Proteomes" id="UP000076727">
    <property type="component" value="Unassembled WGS sequence"/>
</dbReference>
<protein>
    <submittedName>
        <fullName evidence="1">Uncharacterized protein</fullName>
    </submittedName>
</protein>